<dbReference type="PANTHER" id="PTHR35004:SF8">
    <property type="entry name" value="TRANSPOSASE RV3428C-RELATED"/>
    <property type="match status" value="1"/>
</dbReference>
<dbReference type="SUPFAM" id="SSF53098">
    <property type="entry name" value="Ribonuclease H-like"/>
    <property type="match status" value="1"/>
</dbReference>
<evidence type="ECO:0000259" key="2">
    <source>
        <dbReference type="PROSITE" id="PS50994"/>
    </source>
</evidence>
<dbReference type="InterPro" id="IPR012337">
    <property type="entry name" value="RNaseH-like_sf"/>
</dbReference>
<dbReference type="InterPro" id="IPR036397">
    <property type="entry name" value="RNaseH_sf"/>
</dbReference>
<dbReference type="Gene3D" id="1.10.10.10">
    <property type="entry name" value="Winged helix-like DNA-binding domain superfamily/Winged helix DNA-binding domain"/>
    <property type="match status" value="1"/>
</dbReference>
<dbReference type="GO" id="GO:0015074">
    <property type="term" value="P:DNA integration"/>
    <property type="evidence" value="ECO:0007669"/>
    <property type="project" value="InterPro"/>
</dbReference>
<comment type="caution">
    <text evidence="3">The sequence shown here is derived from an EMBL/GenBank/DDBJ whole genome shotgun (WGS) entry which is preliminary data.</text>
</comment>
<organism evidence="3 4">
    <name type="scientific">Bacteroides graminisolvens</name>
    <dbReference type="NCBI Taxonomy" id="477666"/>
    <lineage>
        <taxon>Bacteria</taxon>
        <taxon>Pseudomonadati</taxon>
        <taxon>Bacteroidota</taxon>
        <taxon>Bacteroidia</taxon>
        <taxon>Bacteroidales</taxon>
        <taxon>Bacteroidaceae</taxon>
        <taxon>Bacteroides</taxon>
    </lineage>
</organism>
<dbReference type="PANTHER" id="PTHR35004">
    <property type="entry name" value="TRANSPOSASE RV3428C-RELATED"/>
    <property type="match status" value="1"/>
</dbReference>
<dbReference type="GO" id="GO:0003676">
    <property type="term" value="F:nucleic acid binding"/>
    <property type="evidence" value="ECO:0007669"/>
    <property type="project" value="InterPro"/>
</dbReference>
<dbReference type="InterPro" id="IPR036388">
    <property type="entry name" value="WH-like_DNA-bd_sf"/>
</dbReference>
<dbReference type="PROSITE" id="PS50994">
    <property type="entry name" value="INTEGRASE"/>
    <property type="match status" value="1"/>
</dbReference>
<gene>
    <name evidence="3" type="ORF">DHW31_11645</name>
</gene>
<evidence type="ECO:0000256" key="1">
    <source>
        <dbReference type="ARBA" id="ARBA00009277"/>
    </source>
</evidence>
<protein>
    <submittedName>
        <fullName evidence="3">IS21 family transposase</fullName>
    </submittedName>
</protein>
<comment type="similarity">
    <text evidence="1">Belongs to the transposase IS21/IS408/IS1162 family.</text>
</comment>
<dbReference type="Pfam" id="PF13412">
    <property type="entry name" value="HTH_24"/>
    <property type="match status" value="1"/>
</dbReference>
<accession>A0A3D2SKG0</accession>
<dbReference type="NCBIfam" id="NF033546">
    <property type="entry name" value="transpos_IS21"/>
    <property type="match status" value="1"/>
</dbReference>
<name>A0A3D2SKG0_9BACE</name>
<proteinExistence type="inferred from homology"/>
<reference evidence="3 4" key="1">
    <citation type="journal article" date="2018" name="Nat. Biotechnol.">
        <title>A standardized bacterial taxonomy based on genome phylogeny substantially revises the tree of life.</title>
        <authorList>
            <person name="Parks D.H."/>
            <person name="Chuvochina M."/>
            <person name="Waite D.W."/>
            <person name="Rinke C."/>
            <person name="Skarshewski A."/>
            <person name="Chaumeil P.A."/>
            <person name="Hugenholtz P."/>
        </authorList>
    </citation>
    <scope>NUCLEOTIDE SEQUENCE [LARGE SCALE GENOMIC DNA]</scope>
    <source>
        <strain evidence="3">UBA9667</strain>
    </source>
</reference>
<dbReference type="InterPro" id="IPR001584">
    <property type="entry name" value="Integrase_cat-core"/>
</dbReference>
<sequence length="515" mass="59853">MSKIKQIIQLHKAGISNRSIAIQLGINKETVNNYIRKLKEDSFGMDSLLKLDEPVLEHRLCAGSPAYTDIRFEEFRQLLPYLGKELKRKHVTRYLLWQEYIAQHPGGYRYTQFSYHLSQYNLTPEPTTILADTYIPGEKLFVDFAGDTLAYVDRETGKMVNVQVFVACLPCTDYSYAICVPSQRSEDFIYAIEQCLLSFGGVPRILVPDNLKAAVIKSDRYEPEINHTLEDMGNHYGFVVIPARPRKPKDKSLVEDQVRLIYRRVYAKLRNQTFFSIEELNQAVSEKVKEHNQTRMQQRTYSREEHFLAEEKETLKPLPATRFEMKCYTELQVSPNCCVYLGRDKHYYSVPYQHIGRKVKVMYTRTLVKIYLDGEIIASHPRKTGFGYTTQQAHLASNSNAYKERSPAYYINRSKQVSSILGTFMENMFSNTATPPEFHYKSCDGILQLQRKTPPDIFEYACRIALENKAYKYGTLVNLIRKGKTLMDEYEECMMNNNNRVPDNHENIRGAGYYK</sequence>
<dbReference type="AlphaFoldDB" id="A0A3D2SKG0"/>
<evidence type="ECO:0000313" key="3">
    <source>
        <dbReference type="EMBL" id="HCK25396.1"/>
    </source>
</evidence>
<feature type="domain" description="Integrase catalytic" evidence="2">
    <location>
        <begin position="132"/>
        <end position="312"/>
    </location>
</feature>
<dbReference type="Gene3D" id="3.30.420.10">
    <property type="entry name" value="Ribonuclease H-like superfamily/Ribonuclease H"/>
    <property type="match status" value="1"/>
</dbReference>
<dbReference type="InterPro" id="IPR054353">
    <property type="entry name" value="IstA-like_C"/>
</dbReference>
<dbReference type="EMBL" id="DPVG01000432">
    <property type="protein sequence ID" value="HCK25396.1"/>
    <property type="molecule type" value="Genomic_DNA"/>
</dbReference>
<evidence type="ECO:0000313" key="4">
    <source>
        <dbReference type="Proteomes" id="UP000263098"/>
    </source>
</evidence>
<dbReference type="Proteomes" id="UP000263098">
    <property type="component" value="Unassembled WGS sequence"/>
</dbReference>
<dbReference type="Pfam" id="PF22483">
    <property type="entry name" value="Mu-transpos_C_2"/>
    <property type="match status" value="1"/>
</dbReference>